<evidence type="ECO:0000259" key="1">
    <source>
        <dbReference type="Pfam" id="PF00078"/>
    </source>
</evidence>
<organism evidence="2">
    <name type="scientific">Aedes albopictus</name>
    <name type="common">Asian tiger mosquito</name>
    <name type="synonym">Stegomyia albopicta</name>
    <dbReference type="NCBI Taxonomy" id="7160"/>
    <lineage>
        <taxon>Eukaryota</taxon>
        <taxon>Metazoa</taxon>
        <taxon>Ecdysozoa</taxon>
        <taxon>Arthropoda</taxon>
        <taxon>Hexapoda</taxon>
        <taxon>Insecta</taxon>
        <taxon>Pterygota</taxon>
        <taxon>Neoptera</taxon>
        <taxon>Endopterygota</taxon>
        <taxon>Diptera</taxon>
        <taxon>Nematocera</taxon>
        <taxon>Culicoidea</taxon>
        <taxon>Culicidae</taxon>
        <taxon>Culicinae</taxon>
        <taxon>Aedini</taxon>
        <taxon>Aedes</taxon>
        <taxon>Stegomyia</taxon>
    </lineage>
</organism>
<evidence type="ECO:0000313" key="2">
    <source>
        <dbReference type="EMBL" id="JAC09605.1"/>
    </source>
</evidence>
<dbReference type="AlphaFoldDB" id="A0A023EKD8"/>
<dbReference type="EMBL" id="GAPW01003993">
    <property type="protein sequence ID" value="JAC09605.1"/>
    <property type="molecule type" value="mRNA"/>
</dbReference>
<dbReference type="PANTHER" id="PTHR19446">
    <property type="entry name" value="REVERSE TRANSCRIPTASES"/>
    <property type="match status" value="1"/>
</dbReference>
<dbReference type="InterPro" id="IPR000477">
    <property type="entry name" value="RT_dom"/>
</dbReference>
<reference evidence="2" key="1">
    <citation type="journal article" date="2014" name="PLoS Negl. Trop. Dis.">
        <title>Identification and characterization of seminal fluid proteins in the Asian tiger mosquito, Aedes albopictus.</title>
        <authorList>
            <person name="Boes K.E."/>
            <person name="Ribeiro J.M."/>
            <person name="Wong A."/>
            <person name="Harrington L.C."/>
            <person name="Wolfner M.F."/>
            <person name="Sirot L.K."/>
        </authorList>
    </citation>
    <scope>NUCLEOTIDE SEQUENCE</scope>
    <source>
        <tissue evidence="2">Reproductive organs</tissue>
    </source>
</reference>
<proteinExistence type="evidence at transcript level"/>
<dbReference type="Pfam" id="PF00078">
    <property type="entry name" value="RVT_1"/>
    <property type="match status" value="1"/>
</dbReference>
<name>A0A023EKD8_AEDAL</name>
<sequence length="230" mass="25580">PDISLLFLQSNTTSHQEAANVASDLPCDVINLDTFIVTPELVVNAARKLKCSFSPGPDGVPSVVLRRCIDVLAEPLSIIFNRSFEQATFPNLWKQSFMSPIFKSGDRRNVANYRGITSLSASSKIFEIIVSGAMLDRAKNYISFDQHGFMPGRSVTTNLLNFTSKCLTCMEAKAQMDVVYTDLKAAFDKIDHKILLYKLSRLGFSSQIVSWLNSYLSGRVLRVKLNNVVS</sequence>
<dbReference type="VEuPathDB" id="VectorBase:AALF004490"/>
<protein>
    <submittedName>
        <fullName evidence="2">Putative line l1 all</fullName>
    </submittedName>
</protein>
<feature type="domain" description="Reverse transcriptase" evidence="1">
    <location>
        <begin position="110"/>
        <end position="222"/>
    </location>
</feature>
<feature type="non-terminal residue" evidence="2">
    <location>
        <position position="230"/>
    </location>
</feature>
<accession>A0A023EKD8</accession>
<feature type="non-terminal residue" evidence="2">
    <location>
        <position position="1"/>
    </location>
</feature>